<evidence type="ECO:0000313" key="1">
    <source>
        <dbReference type="EMBL" id="JAH32438.1"/>
    </source>
</evidence>
<dbReference type="EMBL" id="GBXM01076139">
    <property type="protein sequence ID" value="JAH32438.1"/>
    <property type="molecule type" value="Transcribed_RNA"/>
</dbReference>
<reference evidence="1" key="1">
    <citation type="submission" date="2014-11" db="EMBL/GenBank/DDBJ databases">
        <authorList>
            <person name="Amaro Gonzalez C."/>
        </authorList>
    </citation>
    <scope>NUCLEOTIDE SEQUENCE</scope>
</reference>
<proteinExistence type="predicted"/>
<accession>A0A0E9RVX3</accession>
<name>A0A0E9RVX3_ANGAN</name>
<protein>
    <submittedName>
        <fullName evidence="1">Uncharacterized protein</fullName>
    </submittedName>
</protein>
<dbReference type="AlphaFoldDB" id="A0A0E9RVX3"/>
<reference evidence="1" key="2">
    <citation type="journal article" date="2015" name="Fish Shellfish Immunol.">
        <title>Early steps in the European eel (Anguilla anguilla)-Vibrio vulnificus interaction in the gills: Role of the RtxA13 toxin.</title>
        <authorList>
            <person name="Callol A."/>
            <person name="Pajuelo D."/>
            <person name="Ebbesson L."/>
            <person name="Teles M."/>
            <person name="MacKenzie S."/>
            <person name="Amaro C."/>
        </authorList>
    </citation>
    <scope>NUCLEOTIDE SEQUENCE</scope>
</reference>
<organism evidence="1">
    <name type="scientific">Anguilla anguilla</name>
    <name type="common">European freshwater eel</name>
    <name type="synonym">Muraena anguilla</name>
    <dbReference type="NCBI Taxonomy" id="7936"/>
    <lineage>
        <taxon>Eukaryota</taxon>
        <taxon>Metazoa</taxon>
        <taxon>Chordata</taxon>
        <taxon>Craniata</taxon>
        <taxon>Vertebrata</taxon>
        <taxon>Euteleostomi</taxon>
        <taxon>Actinopterygii</taxon>
        <taxon>Neopterygii</taxon>
        <taxon>Teleostei</taxon>
        <taxon>Anguilliformes</taxon>
        <taxon>Anguillidae</taxon>
        <taxon>Anguilla</taxon>
    </lineage>
</organism>
<sequence length="28" mass="2886">MGLWVERCVSGAGDYGRGGYGCGDHVPS</sequence>